<evidence type="ECO:0000313" key="1">
    <source>
        <dbReference type="EMBL" id="GAB10609.1"/>
    </source>
</evidence>
<reference evidence="1 2" key="1">
    <citation type="submission" date="2011-11" db="EMBL/GenBank/DDBJ databases">
        <title>Whole genome shotgun sequence of Gordonia araii NBRC 100433.</title>
        <authorList>
            <person name="Yoshida Y."/>
            <person name="Hosoyama A."/>
            <person name="Tsuchikane K."/>
            <person name="Katsumata H."/>
            <person name="Yamazaki S."/>
            <person name="Fujita N."/>
        </authorList>
    </citation>
    <scope>NUCLEOTIDE SEQUENCE [LARGE SCALE GENOMIC DNA]</scope>
    <source>
        <strain evidence="1 2">NBRC 100433</strain>
    </source>
</reference>
<name>G7H434_9ACTN</name>
<accession>G7H434</accession>
<gene>
    <name evidence="1" type="ORF">GOARA_061_00480</name>
</gene>
<dbReference type="RefSeq" id="WP_007322684.1">
    <property type="nucleotide sequence ID" value="NZ_BAEE01000061.1"/>
</dbReference>
<dbReference type="EMBL" id="BAEE01000061">
    <property type="protein sequence ID" value="GAB10609.1"/>
    <property type="molecule type" value="Genomic_DNA"/>
</dbReference>
<proteinExistence type="predicted"/>
<dbReference type="AlphaFoldDB" id="G7H434"/>
<dbReference type="Proteomes" id="UP000035088">
    <property type="component" value="Unassembled WGS sequence"/>
</dbReference>
<keyword evidence="2" id="KW-1185">Reference proteome</keyword>
<dbReference type="OrthoDB" id="4426164at2"/>
<dbReference type="STRING" id="1073574.GOARA_061_00480"/>
<sequence>MGSKKTAAKVHNLKPKKKCCRKDVRCMRCPVVVHKLRKLDVDNMNRKQLEKAIKKVRVA</sequence>
<organism evidence="1 2">
    <name type="scientific">Gordonia araii NBRC 100433</name>
    <dbReference type="NCBI Taxonomy" id="1073574"/>
    <lineage>
        <taxon>Bacteria</taxon>
        <taxon>Bacillati</taxon>
        <taxon>Actinomycetota</taxon>
        <taxon>Actinomycetes</taxon>
        <taxon>Mycobacteriales</taxon>
        <taxon>Gordoniaceae</taxon>
        <taxon>Gordonia</taxon>
    </lineage>
</organism>
<evidence type="ECO:0000313" key="2">
    <source>
        <dbReference type="Proteomes" id="UP000035088"/>
    </source>
</evidence>
<protein>
    <submittedName>
        <fullName evidence="1">Uncharacterized protein</fullName>
    </submittedName>
</protein>
<comment type="caution">
    <text evidence="1">The sequence shown here is derived from an EMBL/GenBank/DDBJ whole genome shotgun (WGS) entry which is preliminary data.</text>
</comment>